<evidence type="ECO:0000313" key="7">
    <source>
        <dbReference type="Proteomes" id="UP000541421"/>
    </source>
</evidence>
<proteinExistence type="inferred from homology"/>
<dbReference type="InterPro" id="IPR017508">
    <property type="entry name" value="HipA_N1"/>
</dbReference>
<dbReference type="InterPro" id="IPR052028">
    <property type="entry name" value="HipA_Ser/Thr_kinase"/>
</dbReference>
<feature type="domain" description="HipA N-terminal subdomain 1" evidence="5">
    <location>
        <begin position="17"/>
        <end position="119"/>
    </location>
</feature>
<evidence type="ECO:0000259" key="5">
    <source>
        <dbReference type="Pfam" id="PF13657"/>
    </source>
</evidence>
<keyword evidence="3" id="KW-0418">Kinase</keyword>
<feature type="domain" description="HipA-like C-terminal" evidence="4">
    <location>
        <begin position="162"/>
        <end position="412"/>
    </location>
</feature>
<evidence type="ECO:0000256" key="2">
    <source>
        <dbReference type="ARBA" id="ARBA00022679"/>
    </source>
</evidence>
<dbReference type="Pfam" id="PF13657">
    <property type="entry name" value="Couple_hipA"/>
    <property type="match status" value="1"/>
</dbReference>
<keyword evidence="7" id="KW-1185">Reference proteome</keyword>
<dbReference type="AlphaFoldDB" id="A0A7Y4LA05"/>
<gene>
    <name evidence="6" type="ORF">HKX40_00360</name>
</gene>
<sequence>MNTVKLEVWRTLSTAERVKVGVLAKNQQGIFFQYDESYLNQFPQGNLSPFKLVFNRSVQLAPRQLFEGLHSVFADSLPDGWGRLLMDRVFTQHQIPLFTISPLERLAYVGDTAIGALSYYPISDFSSQSDETILLSTLGLEAQAIFDGQTDEVLGALAQVGSSGGARPKAQVFFTKNDDAHCHTKYRPHDEPWLVKFTSKNLPLQYDEGLCEAVYLRLAEKAGIDVPVWRLLDAPKKSGATQWLATKRFDCVATENAQLGRKHTLTICGLLEANFREPCFDYLDLIKVSNLLCQDMRAGQMQFRRAMFNLYALNQDDHTKNFAFLQNDKGEWQLSPCYDVTFSPSPYGEHMTSYAGFGKSPPLAAIQTLAYQANLEWKDALLVIGEVKDAISHFAVFANEMGVSKKVQKIIQTQLNQQAKLTYR</sequence>
<evidence type="ECO:0000259" key="4">
    <source>
        <dbReference type="Pfam" id="PF07804"/>
    </source>
</evidence>
<dbReference type="EMBL" id="JABGBO010000001">
    <property type="protein sequence ID" value="NOL48592.1"/>
    <property type="molecule type" value="Genomic_DNA"/>
</dbReference>
<protein>
    <submittedName>
        <fullName evidence="6">Type II toxin-antitoxin system HipA family toxin</fullName>
    </submittedName>
</protein>
<keyword evidence="2" id="KW-0808">Transferase</keyword>
<comment type="caution">
    <text evidence="6">The sequence shown here is derived from an EMBL/GenBank/DDBJ whole genome shotgun (WGS) entry which is preliminary data.</text>
</comment>
<dbReference type="InterPro" id="IPR012893">
    <property type="entry name" value="HipA-like_C"/>
</dbReference>
<name>A0A7Y4LA05_9BURK</name>
<evidence type="ECO:0000313" key="6">
    <source>
        <dbReference type="EMBL" id="NOL48592.1"/>
    </source>
</evidence>
<dbReference type="Pfam" id="PF07804">
    <property type="entry name" value="HipA_C"/>
    <property type="match status" value="1"/>
</dbReference>
<dbReference type="PANTHER" id="PTHR37419:SF8">
    <property type="entry name" value="TOXIN YJJJ"/>
    <property type="match status" value="1"/>
</dbReference>
<reference evidence="6 7" key="1">
    <citation type="submission" date="2020-05" db="EMBL/GenBank/DDBJ databases">
        <authorList>
            <person name="Niu N."/>
        </authorList>
    </citation>
    <scope>NUCLEOTIDE SEQUENCE [LARGE SCALE GENOMIC DNA]</scope>
    <source>
        <strain evidence="6 7">LMG10982</strain>
    </source>
</reference>
<dbReference type="GO" id="GO:0004674">
    <property type="term" value="F:protein serine/threonine kinase activity"/>
    <property type="evidence" value="ECO:0007669"/>
    <property type="project" value="TreeGrafter"/>
</dbReference>
<organism evidence="6 7">
    <name type="scientific">Pelistega europaea</name>
    <dbReference type="NCBI Taxonomy" id="106147"/>
    <lineage>
        <taxon>Bacteria</taxon>
        <taxon>Pseudomonadati</taxon>
        <taxon>Pseudomonadota</taxon>
        <taxon>Betaproteobacteria</taxon>
        <taxon>Burkholderiales</taxon>
        <taxon>Alcaligenaceae</taxon>
        <taxon>Pelistega</taxon>
    </lineage>
</organism>
<evidence type="ECO:0000256" key="3">
    <source>
        <dbReference type="ARBA" id="ARBA00022777"/>
    </source>
</evidence>
<evidence type="ECO:0000256" key="1">
    <source>
        <dbReference type="ARBA" id="ARBA00010164"/>
    </source>
</evidence>
<dbReference type="PANTHER" id="PTHR37419">
    <property type="entry name" value="SERINE/THREONINE-PROTEIN KINASE TOXIN HIPA"/>
    <property type="match status" value="1"/>
</dbReference>
<dbReference type="GO" id="GO:0005829">
    <property type="term" value="C:cytosol"/>
    <property type="evidence" value="ECO:0007669"/>
    <property type="project" value="TreeGrafter"/>
</dbReference>
<accession>A0A7Y4LA05</accession>
<dbReference type="RefSeq" id="WP_171587582.1">
    <property type="nucleotide sequence ID" value="NZ_JABGBO010000001.1"/>
</dbReference>
<comment type="similarity">
    <text evidence="1">Belongs to the HipA Ser/Thr kinase family.</text>
</comment>
<dbReference type="Proteomes" id="UP000541421">
    <property type="component" value="Unassembled WGS sequence"/>
</dbReference>